<organism evidence="1 2">
    <name type="scientific">Pedobacter cryoconitis</name>
    <dbReference type="NCBI Taxonomy" id="188932"/>
    <lineage>
        <taxon>Bacteria</taxon>
        <taxon>Pseudomonadati</taxon>
        <taxon>Bacteroidota</taxon>
        <taxon>Sphingobacteriia</taxon>
        <taxon>Sphingobacteriales</taxon>
        <taxon>Sphingobacteriaceae</taxon>
        <taxon>Pedobacter</taxon>
    </lineage>
</organism>
<name>A0A7X0IZW3_9SPHI</name>
<dbReference type="GO" id="GO:0008473">
    <property type="term" value="F:ornithine cyclodeaminase activity"/>
    <property type="evidence" value="ECO:0007669"/>
    <property type="project" value="UniProtKB-EC"/>
</dbReference>
<accession>A0A7X0IZW3</accession>
<dbReference type="SUPFAM" id="SSF51735">
    <property type="entry name" value="NAD(P)-binding Rossmann-fold domains"/>
    <property type="match status" value="1"/>
</dbReference>
<evidence type="ECO:0000313" key="2">
    <source>
        <dbReference type="Proteomes" id="UP000521017"/>
    </source>
</evidence>
<proteinExistence type="predicted"/>
<dbReference type="Gene3D" id="3.30.1780.10">
    <property type="entry name" value="ornithine cyclodeaminase, domain 1"/>
    <property type="match status" value="1"/>
</dbReference>
<reference evidence="1 2" key="1">
    <citation type="submission" date="2020-08" db="EMBL/GenBank/DDBJ databases">
        <title>Genomic Encyclopedia of Type Strains, Phase IV (KMG-V): Genome sequencing to study the core and pangenomes of soil and plant-associated prokaryotes.</title>
        <authorList>
            <person name="Whitman W."/>
        </authorList>
    </citation>
    <scope>NUCLEOTIDE SEQUENCE [LARGE SCALE GENOMIC DNA]</scope>
    <source>
        <strain evidence="1 2">M2T3</strain>
    </source>
</reference>
<dbReference type="InterPro" id="IPR023401">
    <property type="entry name" value="ODC_N"/>
</dbReference>
<sequence length="323" mass="35868">MLYLNADTINEIGVNWKQLITVVREAVQELHASNYSQPIKPYLRFGDPKNRIIAMPAYIGGSKPWAGIKWIASFPDNIYKGKLRANSVTILNEHDSGIPCCVINTATISAIRTAAVSGLIVQEFMLGRGDHEKLIIGINGFGPIGQMHLKMITSVLGAAIDKVFIYDINPIDTNVIGDEIREKVLVAANWAECYTEADVFITCTVSAASYINLPPKKGSLQLNVSLRDYKVEMKDFMDVIVVDDWEEVCRQNTDIENMHLEKDLLESDTISIAEVVNKGNLNRNSASDVVMFNPMGMAIFDIAVAGYYYQEALREKVGFALPD</sequence>
<dbReference type="AlphaFoldDB" id="A0A7X0IZW3"/>
<keyword evidence="1" id="KW-0456">Lyase</keyword>
<comment type="caution">
    <text evidence="1">The sequence shown here is derived from an EMBL/GenBank/DDBJ whole genome shotgun (WGS) entry which is preliminary data.</text>
</comment>
<dbReference type="Pfam" id="PF02423">
    <property type="entry name" value="OCD_Mu_crystall"/>
    <property type="match status" value="1"/>
</dbReference>
<dbReference type="PANTHER" id="PTHR13812:SF19">
    <property type="entry name" value="KETIMINE REDUCTASE MU-CRYSTALLIN"/>
    <property type="match status" value="1"/>
</dbReference>
<dbReference type="InterPro" id="IPR036291">
    <property type="entry name" value="NAD(P)-bd_dom_sf"/>
</dbReference>
<dbReference type="GO" id="GO:0005737">
    <property type="term" value="C:cytoplasm"/>
    <property type="evidence" value="ECO:0007669"/>
    <property type="project" value="TreeGrafter"/>
</dbReference>
<dbReference type="RefSeq" id="WP_184622579.1">
    <property type="nucleotide sequence ID" value="NZ_JACHCC010000001.1"/>
</dbReference>
<dbReference type="PANTHER" id="PTHR13812">
    <property type="entry name" value="KETIMINE REDUCTASE MU-CRYSTALLIN"/>
    <property type="match status" value="1"/>
</dbReference>
<dbReference type="InterPro" id="IPR003462">
    <property type="entry name" value="ODC_Mu_crystall"/>
</dbReference>
<dbReference type="EC" id="4.3.1.12" evidence="1"/>
<dbReference type="PIRSF" id="PIRSF001439">
    <property type="entry name" value="CryM"/>
    <property type="match status" value="1"/>
</dbReference>
<evidence type="ECO:0000313" key="1">
    <source>
        <dbReference type="EMBL" id="MBB6498471.1"/>
    </source>
</evidence>
<dbReference type="EMBL" id="JACHCC010000001">
    <property type="protein sequence ID" value="MBB6498471.1"/>
    <property type="molecule type" value="Genomic_DNA"/>
</dbReference>
<protein>
    <submittedName>
        <fullName evidence="1">Ornithine cyclodeaminase</fullName>
        <ecNumber evidence="1">4.3.1.12</ecNumber>
    </submittedName>
</protein>
<dbReference type="Gene3D" id="3.40.50.720">
    <property type="entry name" value="NAD(P)-binding Rossmann-like Domain"/>
    <property type="match status" value="1"/>
</dbReference>
<gene>
    <name evidence="1" type="ORF">HDF25_000595</name>
</gene>
<dbReference type="Proteomes" id="UP000521017">
    <property type="component" value="Unassembled WGS sequence"/>
</dbReference>